<comment type="similarity">
    <text evidence="1">Belongs to the peptidase M20 family.</text>
</comment>
<name>A0A6B2R0F9_9BURK</name>
<dbReference type="PANTHER" id="PTHR11014:SF63">
    <property type="entry name" value="METALLOPEPTIDASE, PUTATIVE (AFU_ORTHOLOGUE AFUA_6G09600)-RELATED"/>
    <property type="match status" value="1"/>
</dbReference>
<evidence type="ECO:0000256" key="3">
    <source>
        <dbReference type="PIRSR" id="PIRSR005962-1"/>
    </source>
</evidence>
<proteinExistence type="inferred from homology"/>
<sequence>MYPRSPLESIRKFHKELTELRQDLHQNPEIGFEELRTSGIVAGALEALGVTVHRGIGKTGLVGVIEGNRTDSGRMIGLRADMDALPILEENQMAHCSKVPGMMHACGHDGHTAILLGAAKYLASNRNFNGKVALIFQPAEEGLGGAKAMLEDGLFEKFPCDEIYALHNWPALPAGTIGINPGPMMAASDIFEITIDGRGGHGAHPYQTIDPIIVMAQIITALQTIVSRNVHPVQSAVISLGHVSAGSPKAASVIPSHAKLVGTVRTFSDEVQHMVESRMRTIIASVAEAFGAKAELHYRRSYPATINSTEQANALADLAIELFGQANVVRDLIPSMGSEDFSFMLQKKPGAYFRLGQGGAEDGRLLHNPTFDFNDEVIPVGSAMFAALVERRMPLEK</sequence>
<accession>A0A6B2R0F9</accession>
<feature type="binding site" evidence="3">
    <location>
        <position position="367"/>
    </location>
    <ligand>
        <name>Mn(2+)</name>
        <dbReference type="ChEBI" id="CHEBI:29035"/>
        <label>2</label>
    </ligand>
</feature>
<dbReference type="AlphaFoldDB" id="A0A6B2R0F9"/>
<keyword evidence="3" id="KW-0479">Metal-binding</keyword>
<evidence type="ECO:0000256" key="2">
    <source>
        <dbReference type="ARBA" id="ARBA00022801"/>
    </source>
</evidence>
<feature type="domain" description="Peptidase M20 dimerisation" evidence="4">
    <location>
        <begin position="191"/>
        <end position="287"/>
    </location>
</feature>
<reference evidence="5" key="1">
    <citation type="submission" date="2020-02" db="EMBL/GenBank/DDBJ databases">
        <authorList>
            <person name="Chen W.-M."/>
        </authorList>
    </citation>
    <scope>NUCLEOTIDE SEQUENCE</scope>
    <source>
        <strain evidence="5">NBD-18</strain>
    </source>
</reference>
<feature type="binding site" evidence="3">
    <location>
        <position position="106"/>
    </location>
    <ligand>
        <name>Mn(2+)</name>
        <dbReference type="ChEBI" id="CHEBI:29035"/>
        <label>2</label>
    </ligand>
</feature>
<dbReference type="InterPro" id="IPR017439">
    <property type="entry name" value="Amidohydrolase"/>
</dbReference>
<dbReference type="NCBIfam" id="TIGR01891">
    <property type="entry name" value="amidohydrolases"/>
    <property type="match status" value="1"/>
</dbReference>
<feature type="binding site" evidence="3">
    <location>
        <position position="167"/>
    </location>
    <ligand>
        <name>Mn(2+)</name>
        <dbReference type="ChEBI" id="CHEBI:29035"/>
        <label>2</label>
    </ligand>
</feature>
<dbReference type="Gene3D" id="3.40.630.10">
    <property type="entry name" value="Zn peptidases"/>
    <property type="match status" value="1"/>
</dbReference>
<dbReference type="Gene3D" id="3.30.70.360">
    <property type="match status" value="1"/>
</dbReference>
<gene>
    <name evidence="5" type="ORF">G3I67_06555</name>
</gene>
<dbReference type="SUPFAM" id="SSF53187">
    <property type="entry name" value="Zn-dependent exopeptidases"/>
    <property type="match status" value="1"/>
</dbReference>
<dbReference type="Pfam" id="PF01546">
    <property type="entry name" value="Peptidase_M20"/>
    <property type="match status" value="1"/>
</dbReference>
<evidence type="ECO:0000256" key="1">
    <source>
        <dbReference type="ARBA" id="ARBA00006153"/>
    </source>
</evidence>
<comment type="cofactor">
    <cofactor evidence="3">
        <name>Mn(2+)</name>
        <dbReference type="ChEBI" id="CHEBI:29035"/>
    </cofactor>
    <text evidence="3">The Mn(2+) ion enhances activity.</text>
</comment>
<keyword evidence="3" id="KW-0464">Manganese</keyword>
<comment type="caution">
    <text evidence="5">The sequence shown here is derived from an EMBL/GenBank/DDBJ whole genome shotgun (WGS) entry which is preliminary data.</text>
</comment>
<feature type="binding site" evidence="3">
    <location>
        <position position="141"/>
    </location>
    <ligand>
        <name>Mn(2+)</name>
        <dbReference type="ChEBI" id="CHEBI:29035"/>
        <label>2</label>
    </ligand>
</feature>
<dbReference type="EMBL" id="JAAGRN010000004">
    <property type="protein sequence ID" value="NDY82889.1"/>
    <property type="molecule type" value="Genomic_DNA"/>
</dbReference>
<dbReference type="PANTHER" id="PTHR11014">
    <property type="entry name" value="PEPTIDASE M20 FAMILY MEMBER"/>
    <property type="match status" value="1"/>
</dbReference>
<dbReference type="GO" id="GO:0046872">
    <property type="term" value="F:metal ion binding"/>
    <property type="evidence" value="ECO:0007669"/>
    <property type="project" value="UniProtKB-KW"/>
</dbReference>
<dbReference type="InterPro" id="IPR011650">
    <property type="entry name" value="Peptidase_M20_dimer"/>
</dbReference>
<feature type="binding site" evidence="3">
    <location>
        <position position="108"/>
    </location>
    <ligand>
        <name>Mn(2+)</name>
        <dbReference type="ChEBI" id="CHEBI:29035"/>
        <label>2</label>
    </ligand>
</feature>
<dbReference type="Pfam" id="PF07687">
    <property type="entry name" value="M20_dimer"/>
    <property type="match status" value="1"/>
</dbReference>
<protein>
    <submittedName>
        <fullName evidence="5">Amidohydrolase</fullName>
    </submittedName>
</protein>
<dbReference type="CDD" id="cd05666">
    <property type="entry name" value="M20_Acy1-like"/>
    <property type="match status" value="1"/>
</dbReference>
<organism evidence="5">
    <name type="scientific">Sheuella amnicola</name>
    <dbReference type="NCBI Taxonomy" id="2707330"/>
    <lineage>
        <taxon>Bacteria</taxon>
        <taxon>Pseudomonadati</taxon>
        <taxon>Pseudomonadota</taxon>
        <taxon>Betaproteobacteria</taxon>
        <taxon>Burkholderiales</taxon>
        <taxon>Alcaligenaceae</taxon>
        <taxon>Sheuella</taxon>
    </lineage>
</organism>
<dbReference type="RefSeq" id="WP_163652997.1">
    <property type="nucleotide sequence ID" value="NZ_JAAGRN010000004.1"/>
</dbReference>
<keyword evidence="2 5" id="KW-0378">Hydrolase</keyword>
<dbReference type="FunFam" id="3.30.70.360:FF:000014">
    <property type="entry name" value="N-acyl-L-amino acid amidohydrolase"/>
    <property type="match status" value="1"/>
</dbReference>
<dbReference type="InterPro" id="IPR002933">
    <property type="entry name" value="Peptidase_M20"/>
</dbReference>
<dbReference type="SUPFAM" id="SSF55031">
    <property type="entry name" value="Bacterial exopeptidase dimerisation domain"/>
    <property type="match status" value="1"/>
</dbReference>
<evidence type="ECO:0000313" key="5">
    <source>
        <dbReference type="EMBL" id="NDY82889.1"/>
    </source>
</evidence>
<dbReference type="PIRSF" id="PIRSF005962">
    <property type="entry name" value="Pept_M20D_amidohydro"/>
    <property type="match status" value="1"/>
</dbReference>
<dbReference type="GO" id="GO:0016787">
    <property type="term" value="F:hydrolase activity"/>
    <property type="evidence" value="ECO:0007669"/>
    <property type="project" value="UniProtKB-KW"/>
</dbReference>
<evidence type="ECO:0000259" key="4">
    <source>
        <dbReference type="Pfam" id="PF07687"/>
    </source>
</evidence>
<dbReference type="InterPro" id="IPR036264">
    <property type="entry name" value="Bact_exopeptidase_dim_dom"/>
</dbReference>